<accession>A0A8T7HCX1</accession>
<dbReference type="SUPFAM" id="SSF56112">
    <property type="entry name" value="Protein kinase-like (PK-like)"/>
    <property type="match status" value="1"/>
</dbReference>
<sequence>MRQEGVAIERVSGYLEPGDAFRDWLAGVLADRLPEHDGDVRVYRIEPASHVVCRYEFVGTGVSVIGKFFGAPQGANTRYDPDAAMKNEYDRLRRASGWIPVPGALATNSRFHSVLVTGYIPGPTIRELLAAGTSLYDPLTGVAHLLRRLHDNTRTSCDREREFAYFHKVLDQNALPAPLRERFNRLLGAWWHSTRISRDEGCMVHGDATPANYLYDGGVWAIDFEGARDHAHPVRDPGILAAELKASHGNGSRAEDYIGHLLWHYSRGEEEFRRHTADLPFFMALGYLRIARLPWRAAERDWLLQEAEACLAAGPG</sequence>
<reference evidence="2" key="1">
    <citation type="submission" date="2020-05" db="EMBL/GenBank/DDBJ databases">
        <title>The first insight into the ecology of ammonia-tolerant syntrophic propionate oxidizing bacteria.</title>
        <authorList>
            <person name="Singh A."/>
            <person name="Schnurer A."/>
            <person name="Westerholm M."/>
        </authorList>
    </citation>
    <scope>NUCLEOTIDE SEQUENCE</scope>
    <source>
        <strain evidence="2">MAG54</strain>
    </source>
</reference>
<dbReference type="Pfam" id="PF01636">
    <property type="entry name" value="APH"/>
    <property type="match status" value="1"/>
</dbReference>
<evidence type="ECO:0000313" key="2">
    <source>
        <dbReference type="EMBL" id="NQS78148.1"/>
    </source>
</evidence>
<dbReference type="InterPro" id="IPR002575">
    <property type="entry name" value="Aminoglycoside_PTrfase"/>
</dbReference>
<evidence type="ECO:0000313" key="3">
    <source>
        <dbReference type="Proteomes" id="UP000737555"/>
    </source>
</evidence>
<proteinExistence type="predicted"/>
<comment type="caution">
    <text evidence="2">The sequence shown here is derived from an EMBL/GenBank/DDBJ whole genome shotgun (WGS) entry which is preliminary data.</text>
</comment>
<dbReference type="Gene3D" id="3.90.1200.10">
    <property type="match status" value="1"/>
</dbReference>
<dbReference type="EMBL" id="JABMJE010000059">
    <property type="protein sequence ID" value="NQS78148.1"/>
    <property type="molecule type" value="Genomic_DNA"/>
</dbReference>
<dbReference type="AlphaFoldDB" id="A0A8T7HCX1"/>
<protein>
    <submittedName>
        <fullName evidence="2">Phosphotransferase</fullName>
    </submittedName>
</protein>
<feature type="domain" description="Aminoglycoside phosphotransferase" evidence="1">
    <location>
        <begin position="84"/>
        <end position="242"/>
    </location>
</feature>
<dbReference type="Proteomes" id="UP000737555">
    <property type="component" value="Unassembled WGS sequence"/>
</dbReference>
<evidence type="ECO:0000259" key="1">
    <source>
        <dbReference type="Pfam" id="PF01636"/>
    </source>
</evidence>
<dbReference type="InterPro" id="IPR011009">
    <property type="entry name" value="Kinase-like_dom_sf"/>
</dbReference>
<name>A0A8T7HCX1_9EURY</name>
<organism evidence="2 3">
    <name type="scientific">Methanoculleus bourgensis</name>
    <dbReference type="NCBI Taxonomy" id="83986"/>
    <lineage>
        <taxon>Archaea</taxon>
        <taxon>Methanobacteriati</taxon>
        <taxon>Methanobacteriota</taxon>
        <taxon>Stenosarchaea group</taxon>
        <taxon>Methanomicrobia</taxon>
        <taxon>Methanomicrobiales</taxon>
        <taxon>Methanomicrobiaceae</taxon>
        <taxon>Methanoculleus</taxon>
    </lineage>
</organism>
<gene>
    <name evidence="2" type="ORF">HQQ74_05485</name>
</gene>